<evidence type="ECO:0000313" key="3">
    <source>
        <dbReference type="Proteomes" id="UP001218362"/>
    </source>
</evidence>
<keyword evidence="1" id="KW-0732">Signal</keyword>
<reference evidence="2" key="1">
    <citation type="submission" date="2023-03" db="EMBL/GenBank/DDBJ databases">
        <title>Andean soil-derived lignocellulolytic bacterial consortium as a source of novel taxa and putative plastic-active enzymes.</title>
        <authorList>
            <person name="Diaz-Garcia L."/>
            <person name="Chuvochina M."/>
            <person name="Feuerriegel G."/>
            <person name="Bunk B."/>
            <person name="Sproer C."/>
            <person name="Streit W.R."/>
            <person name="Rodriguez L.M."/>
            <person name="Overmann J."/>
            <person name="Jimenez D.J."/>
        </authorList>
    </citation>
    <scope>NUCLEOTIDE SEQUENCE</scope>
    <source>
        <strain evidence="2">MAG 26</strain>
    </source>
</reference>
<evidence type="ECO:0000256" key="1">
    <source>
        <dbReference type="SAM" id="SignalP"/>
    </source>
</evidence>
<dbReference type="AlphaFoldDB" id="A0AAJ5X784"/>
<dbReference type="EMBL" id="CP119316">
    <property type="protein sequence ID" value="WEK45846.1"/>
    <property type="molecule type" value="Genomic_DNA"/>
</dbReference>
<proteinExistence type="predicted"/>
<evidence type="ECO:0000313" key="2">
    <source>
        <dbReference type="EMBL" id="WEK45846.1"/>
    </source>
</evidence>
<protein>
    <submittedName>
        <fullName evidence="2">Uncharacterized protein</fullName>
    </submittedName>
</protein>
<sequence length="225" mass="24181">MTEFRKSCVFGSLSRRLTLAAALSASLLGVAAPAAGEGLFGPGKFTIAQTDDRFSTSPTTAIVGHNNRVTKKSPVGGFYIGPEGFYLDPMVIKTRADGKVVQTGFVVENRTDIDTLYGSPNNLGSLQRVGFLLDGGRLISVPVSAPEQRFSDRVDYNTITRSASSAVYERGMLYLQPADMAALAAAKSVAVQVQGSKQTWTIEERDISKSFLANIRAFYQQQIAG</sequence>
<accession>A0AAJ5X784</accession>
<feature type="chain" id="PRO_5042555156" evidence="1">
    <location>
        <begin position="35"/>
        <end position="225"/>
    </location>
</feature>
<dbReference type="KEGG" id="acob:P0Y56_12530"/>
<name>A0AAJ5X784_9SPHN</name>
<organism evidence="2 3">
    <name type="scientific">Candidatus Andeanibacterium colombiense</name>
    <dbReference type="NCBI Taxonomy" id="3121345"/>
    <lineage>
        <taxon>Bacteria</taxon>
        <taxon>Pseudomonadati</taxon>
        <taxon>Pseudomonadota</taxon>
        <taxon>Alphaproteobacteria</taxon>
        <taxon>Sphingomonadales</taxon>
        <taxon>Sphingomonadaceae</taxon>
        <taxon>Candidatus Andeanibacterium</taxon>
    </lineage>
</organism>
<dbReference type="Proteomes" id="UP001218362">
    <property type="component" value="Chromosome"/>
</dbReference>
<feature type="signal peptide" evidence="1">
    <location>
        <begin position="1"/>
        <end position="34"/>
    </location>
</feature>
<gene>
    <name evidence="2" type="ORF">P0Y56_12530</name>
</gene>